<dbReference type="Pfam" id="PF02397">
    <property type="entry name" value="Bac_transf"/>
    <property type="match status" value="1"/>
</dbReference>
<evidence type="ECO:0000313" key="5">
    <source>
        <dbReference type="Proteomes" id="UP000177141"/>
    </source>
</evidence>
<evidence type="ECO:0000256" key="2">
    <source>
        <dbReference type="SAM" id="Phobius"/>
    </source>
</evidence>
<comment type="similarity">
    <text evidence="1">Belongs to the bacterial sugar transferase family.</text>
</comment>
<keyword evidence="2" id="KW-0472">Membrane</keyword>
<sequence>MKSNYILSNLIDQVIALIILLLLLPLLGILYVLVKLTSRGCFIFKQKRMGKDMKIFTIYKIRTMIEGAERLQNKYKELNQYNDPIFKIHEDPRYTTVGKFLAKAGLDEIPQLINILKGDMTIVGPRPLPISEGKKVPKRYIKRFKVLPGIIPPWLRVGSESLTTNLWLEEDLKYVKNKSLKYDSVLFLKGMMHLIKVL</sequence>
<dbReference type="AlphaFoldDB" id="A0A1F7IVA2"/>
<dbReference type="EMBL" id="MGAL01000034">
    <property type="protein sequence ID" value="OGK47286.1"/>
    <property type="molecule type" value="Genomic_DNA"/>
</dbReference>
<dbReference type="STRING" id="1802061.A3A93_05870"/>
<feature type="domain" description="Bacterial sugar transferase" evidence="3">
    <location>
        <begin position="10"/>
        <end position="195"/>
    </location>
</feature>
<proteinExistence type="inferred from homology"/>
<accession>A0A1F7IVA2</accession>
<protein>
    <recommendedName>
        <fullName evidence="3">Bacterial sugar transferase domain-containing protein</fullName>
    </recommendedName>
</protein>
<keyword evidence="2" id="KW-1133">Transmembrane helix</keyword>
<evidence type="ECO:0000313" key="4">
    <source>
        <dbReference type="EMBL" id="OGK47286.1"/>
    </source>
</evidence>
<name>A0A1F7IVA2_9BACT</name>
<dbReference type="InterPro" id="IPR003362">
    <property type="entry name" value="Bact_transf"/>
</dbReference>
<organism evidence="4 5">
    <name type="scientific">Candidatus Roizmanbacteria bacterium RIFCSPLOWO2_01_FULL_38_12</name>
    <dbReference type="NCBI Taxonomy" id="1802061"/>
    <lineage>
        <taxon>Bacteria</taxon>
        <taxon>Candidatus Roizmaniibacteriota</taxon>
    </lineage>
</organism>
<dbReference type="Proteomes" id="UP000177141">
    <property type="component" value="Unassembled WGS sequence"/>
</dbReference>
<keyword evidence="2" id="KW-0812">Transmembrane</keyword>
<feature type="transmembrane region" description="Helical" evidence="2">
    <location>
        <begin position="14"/>
        <end position="34"/>
    </location>
</feature>
<dbReference type="GO" id="GO:0016780">
    <property type="term" value="F:phosphotransferase activity, for other substituted phosphate groups"/>
    <property type="evidence" value="ECO:0007669"/>
    <property type="project" value="TreeGrafter"/>
</dbReference>
<evidence type="ECO:0000256" key="1">
    <source>
        <dbReference type="ARBA" id="ARBA00006464"/>
    </source>
</evidence>
<comment type="caution">
    <text evidence="4">The sequence shown here is derived from an EMBL/GenBank/DDBJ whole genome shotgun (WGS) entry which is preliminary data.</text>
</comment>
<dbReference type="PANTHER" id="PTHR30576:SF10">
    <property type="entry name" value="SLL5057 PROTEIN"/>
    <property type="match status" value="1"/>
</dbReference>
<gene>
    <name evidence="4" type="ORF">A3A93_05870</name>
</gene>
<reference evidence="4 5" key="1">
    <citation type="journal article" date="2016" name="Nat. Commun.">
        <title>Thousands of microbial genomes shed light on interconnected biogeochemical processes in an aquifer system.</title>
        <authorList>
            <person name="Anantharaman K."/>
            <person name="Brown C.T."/>
            <person name="Hug L.A."/>
            <person name="Sharon I."/>
            <person name="Castelle C.J."/>
            <person name="Probst A.J."/>
            <person name="Thomas B.C."/>
            <person name="Singh A."/>
            <person name="Wilkins M.J."/>
            <person name="Karaoz U."/>
            <person name="Brodie E.L."/>
            <person name="Williams K.H."/>
            <person name="Hubbard S.S."/>
            <person name="Banfield J.F."/>
        </authorList>
    </citation>
    <scope>NUCLEOTIDE SEQUENCE [LARGE SCALE GENOMIC DNA]</scope>
</reference>
<evidence type="ECO:0000259" key="3">
    <source>
        <dbReference type="Pfam" id="PF02397"/>
    </source>
</evidence>
<dbReference type="PANTHER" id="PTHR30576">
    <property type="entry name" value="COLANIC BIOSYNTHESIS UDP-GLUCOSE LIPID CARRIER TRANSFERASE"/>
    <property type="match status" value="1"/>
</dbReference>